<gene>
    <name evidence="1" type="ORF">EAG_00160</name>
</gene>
<sequence>KRQDMPIRSVILLHDNARPHTAALTREKLNKIYWSTLEHPPYSPDLSPCDYHMFGPLKEELGGHRFDDDEGVETFVRNWLQTRPDSFFDDG</sequence>
<dbReference type="GO" id="GO:0008168">
    <property type="term" value="F:methyltransferase activity"/>
    <property type="evidence" value="ECO:0007669"/>
    <property type="project" value="UniProtKB-KW"/>
</dbReference>
<dbReference type="InterPro" id="IPR036397">
    <property type="entry name" value="RNaseH_sf"/>
</dbReference>
<evidence type="ECO:0000313" key="1">
    <source>
        <dbReference type="EMBL" id="EFN74649.1"/>
    </source>
</evidence>
<dbReference type="Gene3D" id="3.30.420.10">
    <property type="entry name" value="Ribonuclease H-like superfamily/Ribonuclease H"/>
    <property type="match status" value="1"/>
</dbReference>
<dbReference type="PANTHER" id="PTHR46060">
    <property type="entry name" value="MARINER MOS1 TRANSPOSASE-LIKE PROTEIN"/>
    <property type="match status" value="1"/>
</dbReference>
<dbReference type="EMBL" id="GL434694">
    <property type="protein sequence ID" value="EFN74649.1"/>
    <property type="molecule type" value="Genomic_DNA"/>
</dbReference>
<dbReference type="Proteomes" id="UP000000311">
    <property type="component" value="Unassembled WGS sequence"/>
</dbReference>
<keyword evidence="2" id="KW-1185">Reference proteome</keyword>
<proteinExistence type="predicted"/>
<dbReference type="OrthoDB" id="10032414at2759"/>
<dbReference type="AlphaFoldDB" id="E1ZVZ0"/>
<organism evidence="2">
    <name type="scientific">Camponotus floridanus</name>
    <name type="common">Florida carpenter ant</name>
    <dbReference type="NCBI Taxonomy" id="104421"/>
    <lineage>
        <taxon>Eukaryota</taxon>
        <taxon>Metazoa</taxon>
        <taxon>Ecdysozoa</taxon>
        <taxon>Arthropoda</taxon>
        <taxon>Hexapoda</taxon>
        <taxon>Insecta</taxon>
        <taxon>Pterygota</taxon>
        <taxon>Neoptera</taxon>
        <taxon>Endopterygota</taxon>
        <taxon>Hymenoptera</taxon>
        <taxon>Apocrita</taxon>
        <taxon>Aculeata</taxon>
        <taxon>Formicoidea</taxon>
        <taxon>Formicidae</taxon>
        <taxon>Formicinae</taxon>
        <taxon>Camponotus</taxon>
    </lineage>
</organism>
<evidence type="ECO:0000313" key="2">
    <source>
        <dbReference type="Proteomes" id="UP000000311"/>
    </source>
</evidence>
<feature type="non-terminal residue" evidence="1">
    <location>
        <position position="1"/>
    </location>
</feature>
<keyword evidence="1" id="KW-0489">Methyltransferase</keyword>
<dbReference type="OMA" id="IYWSTLE"/>
<feature type="non-terminal residue" evidence="1">
    <location>
        <position position="91"/>
    </location>
</feature>
<dbReference type="GO" id="GO:0032259">
    <property type="term" value="P:methylation"/>
    <property type="evidence" value="ECO:0007669"/>
    <property type="project" value="UniProtKB-KW"/>
</dbReference>
<accession>E1ZVZ0</accession>
<dbReference type="STRING" id="104421.E1ZVZ0"/>
<dbReference type="InterPro" id="IPR052709">
    <property type="entry name" value="Transposase-MT_Hybrid"/>
</dbReference>
<keyword evidence="1" id="KW-0808">Transferase</keyword>
<dbReference type="PANTHER" id="PTHR46060:SF1">
    <property type="entry name" value="MARINER MOS1 TRANSPOSASE-LIKE PROTEIN"/>
    <property type="match status" value="1"/>
</dbReference>
<name>E1ZVZ0_CAMFO</name>
<dbReference type="InParanoid" id="E1ZVZ0"/>
<reference evidence="1 2" key="1">
    <citation type="journal article" date="2010" name="Science">
        <title>Genomic comparison of the ants Camponotus floridanus and Harpegnathos saltator.</title>
        <authorList>
            <person name="Bonasio R."/>
            <person name="Zhang G."/>
            <person name="Ye C."/>
            <person name="Mutti N.S."/>
            <person name="Fang X."/>
            <person name="Qin N."/>
            <person name="Donahue G."/>
            <person name="Yang P."/>
            <person name="Li Q."/>
            <person name="Li C."/>
            <person name="Zhang P."/>
            <person name="Huang Z."/>
            <person name="Berger S.L."/>
            <person name="Reinberg D."/>
            <person name="Wang J."/>
            <person name="Liebig J."/>
        </authorList>
    </citation>
    <scope>NUCLEOTIDE SEQUENCE [LARGE SCALE GENOMIC DNA]</scope>
    <source>
        <strain evidence="2">C129</strain>
    </source>
</reference>
<protein>
    <submittedName>
        <fullName evidence="1">Histone-lysine N-methyltransferase SETMAR</fullName>
    </submittedName>
</protein>
<dbReference type="GO" id="GO:0003676">
    <property type="term" value="F:nucleic acid binding"/>
    <property type="evidence" value="ECO:0007669"/>
    <property type="project" value="InterPro"/>
</dbReference>